<keyword evidence="1" id="KW-0472">Membrane</keyword>
<feature type="transmembrane region" description="Helical" evidence="1">
    <location>
        <begin position="45"/>
        <end position="64"/>
    </location>
</feature>
<proteinExistence type="predicted"/>
<evidence type="ECO:0000256" key="1">
    <source>
        <dbReference type="SAM" id="Phobius"/>
    </source>
</evidence>
<evidence type="ECO:0000313" key="2">
    <source>
        <dbReference type="EMBL" id="CAJ1965265.1"/>
    </source>
</evidence>
<keyword evidence="1" id="KW-0812">Transmembrane</keyword>
<dbReference type="EMBL" id="CAKOGP040002202">
    <property type="protein sequence ID" value="CAJ1965265.1"/>
    <property type="molecule type" value="Genomic_DNA"/>
</dbReference>
<feature type="transmembrane region" description="Helical" evidence="1">
    <location>
        <begin position="145"/>
        <end position="168"/>
    </location>
</feature>
<evidence type="ECO:0000313" key="3">
    <source>
        <dbReference type="Proteomes" id="UP001295423"/>
    </source>
</evidence>
<protein>
    <submittedName>
        <fullName evidence="2">Uncharacterized protein</fullName>
    </submittedName>
</protein>
<comment type="caution">
    <text evidence="2">The sequence shown here is derived from an EMBL/GenBank/DDBJ whole genome shotgun (WGS) entry which is preliminary data.</text>
</comment>
<dbReference type="Proteomes" id="UP001295423">
    <property type="component" value="Unassembled WGS sequence"/>
</dbReference>
<organism evidence="2 3">
    <name type="scientific">Cylindrotheca closterium</name>
    <dbReference type="NCBI Taxonomy" id="2856"/>
    <lineage>
        <taxon>Eukaryota</taxon>
        <taxon>Sar</taxon>
        <taxon>Stramenopiles</taxon>
        <taxon>Ochrophyta</taxon>
        <taxon>Bacillariophyta</taxon>
        <taxon>Bacillariophyceae</taxon>
        <taxon>Bacillariophycidae</taxon>
        <taxon>Bacillariales</taxon>
        <taxon>Bacillariaceae</taxon>
        <taxon>Cylindrotheca</taxon>
    </lineage>
</organism>
<feature type="transmembrane region" description="Helical" evidence="1">
    <location>
        <begin position="100"/>
        <end position="118"/>
    </location>
</feature>
<accession>A0AAD2G7M2</accession>
<feature type="transmembrane region" description="Helical" evidence="1">
    <location>
        <begin position="70"/>
        <end position="88"/>
    </location>
</feature>
<name>A0AAD2G7M2_9STRA</name>
<gene>
    <name evidence="2" type="ORF">CYCCA115_LOCUS21030</name>
</gene>
<keyword evidence="1" id="KW-1133">Transmembrane helix</keyword>
<keyword evidence="3" id="KW-1185">Reference proteome</keyword>
<reference evidence="2" key="1">
    <citation type="submission" date="2023-08" db="EMBL/GenBank/DDBJ databases">
        <authorList>
            <person name="Audoor S."/>
            <person name="Bilcke G."/>
        </authorList>
    </citation>
    <scope>NUCLEOTIDE SEQUENCE</scope>
</reference>
<dbReference type="AlphaFoldDB" id="A0AAD2G7M2"/>
<sequence length="199" mass="22608">MTLYNPNFVHDEKAYQIPERSLCQGIIDAHKDFMSVWLMESSLKIWVRVWLVLLTAGIMAPFAFLPHPFAITQLVGVAVVFVLNGRELVRVRGVNKNMGWPHLIGFVPTIVVGILSLTTDSIGNDGKLAWDAAGDDTYKQARFIIVWYSIVVIFICILFDIVDTVLYYKYNKTNIERSAWTTRQLIQNEESSPDKVEGV</sequence>